<feature type="transmembrane region" description="Helical" evidence="8">
    <location>
        <begin position="236"/>
        <end position="254"/>
    </location>
</feature>
<reference evidence="9 10" key="1">
    <citation type="submission" date="2018-02" db="EMBL/GenBank/DDBJ databases">
        <title>Solimicrobium silvestre gen. nov., sp. nov., isolated from alpine forest soil.</title>
        <authorList>
            <person name="Margesin R."/>
            <person name="Albuquerque L."/>
            <person name="Zhang D.-C."/>
            <person name="Froufe H.J.C."/>
            <person name="Severino R."/>
            <person name="Roxo I."/>
            <person name="Egas C."/>
            <person name="Da Costa M.S."/>
        </authorList>
    </citation>
    <scope>NUCLEOTIDE SEQUENCE [LARGE SCALE GENOMIC DNA]</scope>
    <source>
        <strain evidence="9 10">S20-91</strain>
    </source>
</reference>
<proteinExistence type="inferred from homology"/>
<feature type="transmembrane region" description="Helical" evidence="8">
    <location>
        <begin position="105"/>
        <end position="128"/>
    </location>
</feature>
<evidence type="ECO:0000256" key="1">
    <source>
        <dbReference type="ARBA" id="ARBA00004651"/>
    </source>
</evidence>
<dbReference type="GO" id="GO:0005886">
    <property type="term" value="C:plasma membrane"/>
    <property type="evidence" value="ECO:0007669"/>
    <property type="project" value="UniProtKB-SubCell"/>
</dbReference>
<accession>A0A2S9GSD8</accession>
<keyword evidence="5 8" id="KW-0812">Transmembrane</keyword>
<keyword evidence="6 8" id="KW-1133">Transmembrane helix</keyword>
<evidence type="ECO:0000256" key="2">
    <source>
        <dbReference type="ARBA" id="ARBA00009142"/>
    </source>
</evidence>
<comment type="caution">
    <text evidence="9">The sequence shown here is derived from an EMBL/GenBank/DDBJ whole genome shotgun (WGS) entry which is preliminary data.</text>
</comment>
<evidence type="ECO:0000256" key="4">
    <source>
        <dbReference type="ARBA" id="ARBA00022475"/>
    </source>
</evidence>
<keyword evidence="3" id="KW-0813">Transport</keyword>
<evidence type="ECO:0000313" key="9">
    <source>
        <dbReference type="EMBL" id="PRC90634.1"/>
    </source>
</evidence>
<evidence type="ECO:0000313" key="10">
    <source>
        <dbReference type="Proteomes" id="UP000237839"/>
    </source>
</evidence>
<protein>
    <recommendedName>
        <fullName evidence="8">Probable membrane transporter protein</fullName>
    </recommendedName>
</protein>
<dbReference type="PANTHER" id="PTHR30269:SF0">
    <property type="entry name" value="MEMBRANE TRANSPORTER PROTEIN YFCA-RELATED"/>
    <property type="match status" value="1"/>
</dbReference>
<evidence type="ECO:0000256" key="5">
    <source>
        <dbReference type="ARBA" id="ARBA00022692"/>
    </source>
</evidence>
<evidence type="ECO:0000256" key="3">
    <source>
        <dbReference type="ARBA" id="ARBA00022448"/>
    </source>
</evidence>
<feature type="transmembrane region" description="Helical" evidence="8">
    <location>
        <begin position="40"/>
        <end position="63"/>
    </location>
</feature>
<evidence type="ECO:0000256" key="8">
    <source>
        <dbReference type="RuleBase" id="RU363041"/>
    </source>
</evidence>
<feature type="transmembrane region" description="Helical" evidence="8">
    <location>
        <begin position="266"/>
        <end position="284"/>
    </location>
</feature>
<evidence type="ECO:0000256" key="6">
    <source>
        <dbReference type="ARBA" id="ARBA00022989"/>
    </source>
</evidence>
<organism evidence="9 10">
    <name type="scientific">Solimicrobium silvestre</name>
    <dbReference type="NCBI Taxonomy" id="2099400"/>
    <lineage>
        <taxon>Bacteria</taxon>
        <taxon>Pseudomonadati</taxon>
        <taxon>Pseudomonadota</taxon>
        <taxon>Betaproteobacteria</taxon>
        <taxon>Burkholderiales</taxon>
        <taxon>Oxalobacteraceae</taxon>
        <taxon>Solimicrobium</taxon>
    </lineage>
</organism>
<keyword evidence="7 8" id="KW-0472">Membrane</keyword>
<comment type="similarity">
    <text evidence="2 8">Belongs to the 4-toluene sulfonate uptake permease (TSUP) (TC 2.A.102) family.</text>
</comment>
<dbReference type="EMBL" id="PUGF01000041">
    <property type="protein sequence ID" value="PRC90634.1"/>
    <property type="molecule type" value="Genomic_DNA"/>
</dbReference>
<comment type="subcellular location">
    <subcellularLocation>
        <location evidence="1 8">Cell membrane</location>
        <topology evidence="1 8">Multi-pass membrane protein</topology>
    </subcellularLocation>
</comment>
<dbReference type="Proteomes" id="UP000237839">
    <property type="component" value="Unassembled WGS sequence"/>
</dbReference>
<name>A0A2S9GSD8_9BURK</name>
<dbReference type="InterPro" id="IPR052017">
    <property type="entry name" value="TSUP"/>
</dbReference>
<keyword evidence="10" id="KW-1185">Reference proteome</keyword>
<sequence>MRQSNILFLHILLESYSTTYPQCFLPNIYSNFFLNSMTEYLILCIAAFSAGLIDAVVGGGGLINVPAIFSTFPNGIPATLLGTNKLGGIWGTAAAAVNYARVVKIIWNVAISVACAVLVFSFIGAYTVTRIPSDFLRKCLPLILVMVAIYTFKRKNFGQSHTPFHTDTKERTLAFSTGAGIGFYDGFFGPGTGSFLIFVFVRFFGFDFLTASAISKIVNVACNGAALLLFGISGHVMWAVGFTMAVFGVAGSLVGTRLAIKNGSGFVRKLFLCIVVVLIIKTSYDAFLR</sequence>
<dbReference type="AlphaFoldDB" id="A0A2S9GSD8"/>
<gene>
    <name evidence="9" type="ORF">S2091_4642</name>
</gene>
<evidence type="ECO:0000256" key="7">
    <source>
        <dbReference type="ARBA" id="ARBA00023136"/>
    </source>
</evidence>
<dbReference type="InterPro" id="IPR002781">
    <property type="entry name" value="TM_pro_TauE-like"/>
</dbReference>
<feature type="transmembrane region" description="Helical" evidence="8">
    <location>
        <begin position="172"/>
        <end position="201"/>
    </location>
</feature>
<dbReference type="Pfam" id="PF01925">
    <property type="entry name" value="TauE"/>
    <property type="match status" value="1"/>
</dbReference>
<keyword evidence="4 8" id="KW-1003">Cell membrane</keyword>
<feature type="transmembrane region" description="Helical" evidence="8">
    <location>
        <begin position="208"/>
        <end position="230"/>
    </location>
</feature>
<dbReference type="PANTHER" id="PTHR30269">
    <property type="entry name" value="TRANSMEMBRANE PROTEIN YFCA"/>
    <property type="match status" value="1"/>
</dbReference>